<proteinExistence type="predicted"/>
<accession>A0A1I7X7V4</accession>
<dbReference type="AlphaFoldDB" id="A0A1I7X7V4"/>
<dbReference type="Proteomes" id="UP000095283">
    <property type="component" value="Unplaced"/>
</dbReference>
<sequence length="143" mass="16619">MLAGKQLGFKSLLLHSHSFGRQYGKNWRIQSAIVRLTSSGPPPSIPPKYGSFSHKYDRFISRWPKVYAIHSMVIDGSRWCFSDIKTYIRVKRELYMKKRNLPDLSMSELEVLVQRKRDAQNGVTDRHSTNTWSRRSLNSFAVS</sequence>
<name>A0A1I7X7V4_HETBA</name>
<evidence type="ECO:0000313" key="2">
    <source>
        <dbReference type="WBParaSite" id="Hba_13509"/>
    </source>
</evidence>
<keyword evidence="1" id="KW-1185">Reference proteome</keyword>
<protein>
    <submittedName>
        <fullName evidence="2">Transposase</fullName>
    </submittedName>
</protein>
<reference evidence="2" key="1">
    <citation type="submission" date="2016-11" db="UniProtKB">
        <authorList>
            <consortium name="WormBaseParasite"/>
        </authorList>
    </citation>
    <scope>IDENTIFICATION</scope>
</reference>
<organism evidence="1 2">
    <name type="scientific">Heterorhabditis bacteriophora</name>
    <name type="common">Entomopathogenic nematode worm</name>
    <dbReference type="NCBI Taxonomy" id="37862"/>
    <lineage>
        <taxon>Eukaryota</taxon>
        <taxon>Metazoa</taxon>
        <taxon>Ecdysozoa</taxon>
        <taxon>Nematoda</taxon>
        <taxon>Chromadorea</taxon>
        <taxon>Rhabditida</taxon>
        <taxon>Rhabditina</taxon>
        <taxon>Rhabditomorpha</taxon>
        <taxon>Strongyloidea</taxon>
        <taxon>Heterorhabditidae</taxon>
        <taxon>Heterorhabditis</taxon>
    </lineage>
</organism>
<dbReference type="WBParaSite" id="Hba_13509">
    <property type="protein sequence ID" value="Hba_13509"/>
    <property type="gene ID" value="Hba_13509"/>
</dbReference>
<evidence type="ECO:0000313" key="1">
    <source>
        <dbReference type="Proteomes" id="UP000095283"/>
    </source>
</evidence>